<dbReference type="GO" id="GO:0004089">
    <property type="term" value="F:carbonate dehydratase activity"/>
    <property type="evidence" value="ECO:0007669"/>
    <property type="project" value="InterPro"/>
</dbReference>
<keyword evidence="3" id="KW-1185">Reference proteome</keyword>
<protein>
    <recommendedName>
        <fullName evidence="1">Alpha-carbonic anhydrase domain-containing protein</fullName>
    </recommendedName>
</protein>
<dbReference type="GO" id="GO:0006730">
    <property type="term" value="P:one-carbon metabolic process"/>
    <property type="evidence" value="ECO:0007669"/>
    <property type="project" value="TreeGrafter"/>
</dbReference>
<name>A0AAP0LFZ7_9MAGN</name>
<gene>
    <name evidence="2" type="ORF">Syun_002541</name>
</gene>
<dbReference type="InterPro" id="IPR041891">
    <property type="entry name" value="Alpha_CA_prokaryot-like"/>
</dbReference>
<dbReference type="CDD" id="cd03124">
    <property type="entry name" value="alpha_CA_prokaryotic_like"/>
    <property type="match status" value="1"/>
</dbReference>
<accession>A0AAP0LFZ7</accession>
<dbReference type="SMART" id="SM01057">
    <property type="entry name" value="Carb_anhydrase"/>
    <property type="match status" value="1"/>
</dbReference>
<dbReference type="AlphaFoldDB" id="A0AAP0LFZ7"/>
<evidence type="ECO:0000259" key="1">
    <source>
        <dbReference type="PROSITE" id="PS51144"/>
    </source>
</evidence>
<dbReference type="EMBL" id="JBBNAF010000001">
    <property type="protein sequence ID" value="KAK9170401.1"/>
    <property type="molecule type" value="Genomic_DNA"/>
</dbReference>
<evidence type="ECO:0000313" key="3">
    <source>
        <dbReference type="Proteomes" id="UP001420932"/>
    </source>
</evidence>
<dbReference type="PANTHER" id="PTHR18952:SF236">
    <property type="entry name" value="ALPHA CARBONIC ANHYDRASE 1, CHLOROPLASTIC"/>
    <property type="match status" value="1"/>
</dbReference>
<dbReference type="InterPro" id="IPR023561">
    <property type="entry name" value="Carbonic_anhydrase_a-class"/>
</dbReference>
<feature type="domain" description="Alpha-carbonic anhydrase" evidence="1">
    <location>
        <begin position="1"/>
        <end position="138"/>
    </location>
</feature>
<reference evidence="2 3" key="1">
    <citation type="submission" date="2024-01" db="EMBL/GenBank/DDBJ databases">
        <title>Genome assemblies of Stephania.</title>
        <authorList>
            <person name="Yang L."/>
        </authorList>
    </citation>
    <scope>NUCLEOTIDE SEQUENCE [LARGE SCALE GENOMIC DNA]</scope>
    <source>
        <strain evidence="2">YNDBR</strain>
        <tissue evidence="2">Leaf</tissue>
    </source>
</reference>
<proteinExistence type="predicted"/>
<dbReference type="GO" id="GO:0008270">
    <property type="term" value="F:zinc ion binding"/>
    <property type="evidence" value="ECO:0007669"/>
    <property type="project" value="InterPro"/>
</dbReference>
<dbReference type="InterPro" id="IPR001148">
    <property type="entry name" value="CA_dom"/>
</dbReference>
<dbReference type="Proteomes" id="UP001420932">
    <property type="component" value="Unassembled WGS sequence"/>
</dbReference>
<organism evidence="2 3">
    <name type="scientific">Stephania yunnanensis</name>
    <dbReference type="NCBI Taxonomy" id="152371"/>
    <lineage>
        <taxon>Eukaryota</taxon>
        <taxon>Viridiplantae</taxon>
        <taxon>Streptophyta</taxon>
        <taxon>Embryophyta</taxon>
        <taxon>Tracheophyta</taxon>
        <taxon>Spermatophyta</taxon>
        <taxon>Magnoliopsida</taxon>
        <taxon>Ranunculales</taxon>
        <taxon>Menispermaceae</taxon>
        <taxon>Menispermoideae</taxon>
        <taxon>Cissampelideae</taxon>
        <taxon>Stephania</taxon>
    </lineage>
</organism>
<dbReference type="PANTHER" id="PTHR18952">
    <property type="entry name" value="CARBONIC ANHYDRASE"/>
    <property type="match status" value="1"/>
</dbReference>
<evidence type="ECO:0000313" key="2">
    <source>
        <dbReference type="EMBL" id="KAK9170401.1"/>
    </source>
</evidence>
<dbReference type="SUPFAM" id="SSF51069">
    <property type="entry name" value="Carbonic anhydrase"/>
    <property type="match status" value="1"/>
</dbReference>
<dbReference type="PROSITE" id="PS51144">
    <property type="entry name" value="ALPHA_CA_2"/>
    <property type="match status" value="1"/>
</dbReference>
<dbReference type="Pfam" id="PF00194">
    <property type="entry name" value="Carb_anhydrase"/>
    <property type="match status" value="1"/>
</dbReference>
<comment type="caution">
    <text evidence="2">The sequence shown here is derived from an EMBL/GenBank/DDBJ whole genome shotgun (WGS) entry which is preliminary data.</text>
</comment>
<sequence length="138" mass="15538">MNGPEKWASLSPNYSLCNMGKAQAPINIVTSDVVLNNKLKPLNAEYQDEVDGILTNFGFQIAIVFDKIKGIGDISIGMRNFTLKSMHWHAPAEHTIDGIRYPLEGHLVHYDKDGKMSLVAFFYEYGRPDAFIKQATYI</sequence>
<dbReference type="Gene3D" id="3.10.200.10">
    <property type="entry name" value="Alpha carbonic anhydrase"/>
    <property type="match status" value="1"/>
</dbReference>
<dbReference type="InterPro" id="IPR036398">
    <property type="entry name" value="CA_dom_sf"/>
</dbReference>